<keyword evidence="4" id="KW-0324">Glycolysis</keyword>
<evidence type="ECO:0000256" key="3">
    <source>
        <dbReference type="ARBA" id="ARBA00022432"/>
    </source>
</evidence>
<evidence type="ECO:0000256" key="4">
    <source>
        <dbReference type="ARBA" id="ARBA00023152"/>
    </source>
</evidence>
<feature type="active site" description="Proton donor/acceptor" evidence="6">
    <location>
        <position position="80"/>
    </location>
</feature>
<evidence type="ECO:0000256" key="1">
    <source>
        <dbReference type="ARBA" id="ARBA00006717"/>
    </source>
</evidence>
<dbReference type="PANTHER" id="PTHR11931">
    <property type="entry name" value="PHOSPHOGLYCERATE MUTASE"/>
    <property type="match status" value="1"/>
</dbReference>
<gene>
    <name evidence="8" type="ORF">Y5S_03209</name>
</gene>
<comment type="caution">
    <text evidence="8">The sequence shown here is derived from an EMBL/GenBank/DDBJ whole genome shotgun (WGS) entry which is preliminary data.</text>
</comment>
<dbReference type="GO" id="GO:0006096">
    <property type="term" value="P:glycolytic process"/>
    <property type="evidence" value="ECO:0007669"/>
    <property type="project" value="UniProtKB-KW"/>
</dbReference>
<dbReference type="GO" id="GO:0004619">
    <property type="term" value="F:phosphoglycerate mutase activity"/>
    <property type="evidence" value="ECO:0007669"/>
    <property type="project" value="UniProtKB-EC"/>
</dbReference>
<keyword evidence="5" id="KW-0413">Isomerase</keyword>
<dbReference type="OrthoDB" id="9783269at2"/>
<dbReference type="EMBL" id="ARXV01000016">
    <property type="protein sequence ID" value="KGD63573.1"/>
    <property type="molecule type" value="Genomic_DNA"/>
</dbReference>
<protein>
    <recommendedName>
        <fullName evidence="2">phosphoglycerate mutase (2,3-diphosphoglycerate-dependent)</fullName>
        <ecNumber evidence="2">5.4.2.11</ecNumber>
    </recommendedName>
</protein>
<reference evidence="8 9" key="1">
    <citation type="submission" date="2012-09" db="EMBL/GenBank/DDBJ databases">
        <title>Genome Sequence of alkane-degrading Bacterium Alcanivorax sp. 19-m-6.</title>
        <authorList>
            <person name="Lai Q."/>
            <person name="Shao Z."/>
        </authorList>
    </citation>
    <scope>NUCLEOTIDE SEQUENCE [LARGE SCALE GENOMIC DNA]</scope>
    <source>
        <strain evidence="8 9">19-m-6</strain>
    </source>
</reference>
<evidence type="ECO:0000256" key="6">
    <source>
        <dbReference type="PIRSR" id="PIRSR613078-1"/>
    </source>
</evidence>
<keyword evidence="3" id="KW-0312">Gluconeogenesis</keyword>
<dbReference type="EC" id="5.4.2.11" evidence="2"/>
<dbReference type="CDD" id="cd07067">
    <property type="entry name" value="HP_PGM_like"/>
    <property type="match status" value="1"/>
</dbReference>
<dbReference type="Gene3D" id="3.40.50.1240">
    <property type="entry name" value="Phosphoglycerate mutase-like"/>
    <property type="match status" value="1"/>
</dbReference>
<accession>A0A095TMD1</accession>
<evidence type="ECO:0000313" key="9">
    <source>
        <dbReference type="Proteomes" id="UP000029444"/>
    </source>
</evidence>
<dbReference type="eggNOG" id="COG0406">
    <property type="taxonomic scope" value="Bacteria"/>
</dbReference>
<sequence>MTTTFFDLIRHGEPAGGHKYRGHRDDPLSELGWQQMRDAIGKDEEWDHILTSPLLRCREFASELSAQLKVPVTVAEGFKEICFGDWEGKTREQVAQEYGDHQANFWRDAENYPPPNAETVQDFYQRIGTAWQHWSQELAGQKVLLVCHGGVIRMVLGHVLGLTPSNAMAGFHVPFANRSQVRLDQTEFGTLSCLVSHG</sequence>
<dbReference type="SUPFAM" id="SSF53254">
    <property type="entry name" value="Phosphoglycerate mutase-like"/>
    <property type="match status" value="1"/>
</dbReference>
<comment type="similarity">
    <text evidence="1">Belongs to the phosphoglycerate mutase family. BPG-dependent PGAM subfamily.</text>
</comment>
<dbReference type="Proteomes" id="UP000029444">
    <property type="component" value="Unassembled WGS sequence"/>
</dbReference>
<dbReference type="Pfam" id="PF00300">
    <property type="entry name" value="His_Phos_1"/>
    <property type="match status" value="1"/>
</dbReference>
<evidence type="ECO:0000256" key="2">
    <source>
        <dbReference type="ARBA" id="ARBA00012028"/>
    </source>
</evidence>
<proteinExistence type="inferred from homology"/>
<keyword evidence="9" id="KW-1185">Reference proteome</keyword>
<evidence type="ECO:0000256" key="7">
    <source>
        <dbReference type="PIRSR" id="PIRSR613078-2"/>
    </source>
</evidence>
<feature type="binding site" evidence="7">
    <location>
        <position position="56"/>
    </location>
    <ligand>
        <name>substrate</name>
    </ligand>
</feature>
<evidence type="ECO:0000313" key="8">
    <source>
        <dbReference type="EMBL" id="KGD63573.1"/>
    </source>
</evidence>
<dbReference type="InterPro" id="IPR005952">
    <property type="entry name" value="Phosphogly_mut1"/>
</dbReference>
<dbReference type="InterPro" id="IPR013078">
    <property type="entry name" value="His_Pase_superF_clade-1"/>
</dbReference>
<dbReference type="STRING" id="1177154.Y5S_03209"/>
<dbReference type="PATRIC" id="fig|1177154.3.peg.3252"/>
<dbReference type="GO" id="GO:0006094">
    <property type="term" value="P:gluconeogenesis"/>
    <property type="evidence" value="ECO:0007669"/>
    <property type="project" value="UniProtKB-KW"/>
</dbReference>
<name>A0A095TMD1_9GAMM</name>
<evidence type="ECO:0000256" key="5">
    <source>
        <dbReference type="ARBA" id="ARBA00023235"/>
    </source>
</evidence>
<organism evidence="8 9">
    <name type="scientific">Alcanivorax nanhaiticus</name>
    <dbReference type="NCBI Taxonomy" id="1177154"/>
    <lineage>
        <taxon>Bacteria</taxon>
        <taxon>Pseudomonadati</taxon>
        <taxon>Pseudomonadota</taxon>
        <taxon>Gammaproteobacteria</taxon>
        <taxon>Oceanospirillales</taxon>
        <taxon>Alcanivoracaceae</taxon>
        <taxon>Alcanivorax</taxon>
    </lineage>
</organism>
<dbReference type="AlphaFoldDB" id="A0A095TMD1"/>
<dbReference type="RefSeq" id="WP_035234491.1">
    <property type="nucleotide sequence ID" value="NZ_ARXV01000016.1"/>
</dbReference>
<feature type="active site" description="Tele-phosphohistidine intermediate" evidence="6">
    <location>
        <position position="11"/>
    </location>
</feature>
<dbReference type="SMART" id="SM00855">
    <property type="entry name" value="PGAM"/>
    <property type="match status" value="1"/>
</dbReference>
<dbReference type="InterPro" id="IPR029033">
    <property type="entry name" value="His_PPase_superfam"/>
</dbReference>